<keyword evidence="3" id="KW-1185">Reference proteome</keyword>
<dbReference type="Pfam" id="PF07366">
    <property type="entry name" value="SnoaL"/>
    <property type="match status" value="1"/>
</dbReference>
<dbReference type="SUPFAM" id="SSF54427">
    <property type="entry name" value="NTF2-like"/>
    <property type="match status" value="1"/>
</dbReference>
<dbReference type="InterPro" id="IPR009959">
    <property type="entry name" value="Cyclase_SnoaL-like"/>
</dbReference>
<gene>
    <name evidence="2" type="ORF">Daus18300_002310</name>
</gene>
<name>A0ABR3XPM9_9PEZI</name>
<dbReference type="Proteomes" id="UP001583177">
    <property type="component" value="Unassembled WGS sequence"/>
</dbReference>
<evidence type="ECO:0000313" key="2">
    <source>
        <dbReference type="EMBL" id="KAL1877956.1"/>
    </source>
</evidence>
<dbReference type="InterPro" id="IPR032710">
    <property type="entry name" value="NTF2-like_dom_sf"/>
</dbReference>
<evidence type="ECO:0000313" key="3">
    <source>
        <dbReference type="Proteomes" id="UP001583177"/>
    </source>
</evidence>
<evidence type="ECO:0000256" key="1">
    <source>
        <dbReference type="SAM" id="MobiDB-lite"/>
    </source>
</evidence>
<accession>A0ABR3XPM9</accession>
<protein>
    <recommendedName>
        <fullName evidence="4">SnoaL-like polyketide cyclase</fullName>
    </recommendedName>
</protein>
<reference evidence="2 3" key="1">
    <citation type="journal article" date="2024" name="IMA Fungus">
        <title>IMA Genome - F19 : A genome assembly and annotation guide to empower mycologists, including annotated draft genome sequences of Ceratocystis pirilliformis, Diaporthe australafricana, Fusarium ophioides, Paecilomyces lecythidis, and Sporothrix stenoceras.</title>
        <authorList>
            <person name="Aylward J."/>
            <person name="Wilson A.M."/>
            <person name="Visagie C.M."/>
            <person name="Spraker J."/>
            <person name="Barnes I."/>
            <person name="Buitendag C."/>
            <person name="Ceriani C."/>
            <person name="Del Mar Angel L."/>
            <person name="du Plessis D."/>
            <person name="Fuchs T."/>
            <person name="Gasser K."/>
            <person name="Kramer D."/>
            <person name="Li W."/>
            <person name="Munsamy K."/>
            <person name="Piso A."/>
            <person name="Price J.L."/>
            <person name="Sonnekus B."/>
            <person name="Thomas C."/>
            <person name="van der Nest A."/>
            <person name="van Dijk A."/>
            <person name="van Heerden A."/>
            <person name="van Vuuren N."/>
            <person name="Yilmaz N."/>
            <person name="Duong T.A."/>
            <person name="van der Merwe N.A."/>
            <person name="Wingfield M.J."/>
            <person name="Wingfield B.D."/>
        </authorList>
    </citation>
    <scope>NUCLEOTIDE SEQUENCE [LARGE SCALE GENOMIC DNA]</scope>
    <source>
        <strain evidence="2 3">CMW 18300</strain>
    </source>
</reference>
<proteinExistence type="predicted"/>
<organism evidence="2 3">
    <name type="scientific">Diaporthe australafricana</name>
    <dbReference type="NCBI Taxonomy" id="127596"/>
    <lineage>
        <taxon>Eukaryota</taxon>
        <taxon>Fungi</taxon>
        <taxon>Dikarya</taxon>
        <taxon>Ascomycota</taxon>
        <taxon>Pezizomycotina</taxon>
        <taxon>Sordariomycetes</taxon>
        <taxon>Sordariomycetidae</taxon>
        <taxon>Diaporthales</taxon>
        <taxon>Diaporthaceae</taxon>
        <taxon>Diaporthe</taxon>
    </lineage>
</organism>
<feature type="region of interest" description="Disordered" evidence="1">
    <location>
        <begin position="102"/>
        <end position="124"/>
    </location>
</feature>
<sequence length="256" mass="27760">MTSATDANTVLLELLEQHIKNKPHEHTEITINEAKHTIVSFAVDLLVKDTASSLLAARVILTVRDVPNPDAPRDQPTIDLAAHITTNPDLSASTVILEAPQAGTPAPAPRRTSTIPTHPATHPAGTKALAETYRDYISTFMADPATAAAGLPRFLHQPVTHNTRSLTIPAYHNLLQDVRAAVPDIACEIVELVAAEDRQIVAARLEFVGTPVREFAGAQPDGWAVRIGEIVFYWFDEGRIREVVSLLDFKGPVGQP</sequence>
<comment type="caution">
    <text evidence="2">The sequence shown here is derived from an EMBL/GenBank/DDBJ whole genome shotgun (WGS) entry which is preliminary data.</text>
</comment>
<dbReference type="EMBL" id="JAWRVE010000013">
    <property type="protein sequence ID" value="KAL1877956.1"/>
    <property type="molecule type" value="Genomic_DNA"/>
</dbReference>
<dbReference type="Gene3D" id="3.10.450.50">
    <property type="match status" value="1"/>
</dbReference>
<evidence type="ECO:0008006" key="4">
    <source>
        <dbReference type="Google" id="ProtNLM"/>
    </source>
</evidence>